<feature type="repeat" description="ANK" evidence="1">
    <location>
        <begin position="142"/>
        <end position="170"/>
    </location>
</feature>
<reference evidence="3 4" key="1">
    <citation type="submission" date="2020-02" db="EMBL/GenBank/DDBJ databases">
        <authorList>
            <person name="Ferguson B K."/>
        </authorList>
    </citation>
    <scope>NUCLEOTIDE SEQUENCE [LARGE SCALE GENOMIC DNA]</scope>
</reference>
<dbReference type="PANTHER" id="PTHR46409:SF1">
    <property type="entry name" value="HTH PSQ-TYPE DOMAIN-CONTAINING PROTEIN"/>
    <property type="match status" value="1"/>
</dbReference>
<dbReference type="SUPFAM" id="SSF48403">
    <property type="entry name" value="Ankyrin repeat"/>
    <property type="match status" value="1"/>
</dbReference>
<evidence type="ECO:0000313" key="3">
    <source>
        <dbReference type="EMBL" id="CAB0027778.1"/>
    </source>
</evidence>
<sequence>MVHHIAANRRKFYYWRSDVCELLSNVYDRLDVIYSDESGMTHFHVACMTRSPSVVARFLDSGRDPNYRVRGTDDTPLLLALKEHRMEMVEFLLRRGANPNLANAKGLTLLHAIIKDGRWLKEFFEIVDDVGLTVQIDPRDNFGRTPLQWAVAHLRPTMIDALLGRGADLSRFVFPTAGYFGKKTRSRLIGDDFYVAFSIPKMVAVLEKRGYEFSRSDALIVMKYFAQRKMFLKPSNLVQPCHKKIMIRKDLSLYDVIQLQPKEALKLVKFEDYYTMTALPSYWAFLDAKATGVAHLSEKLSRGFLKRWALDPFMELIHYRLPILCCEMIMDNLSNEDLFNICQAAAIRTKRKPNRKYKRSINSWTRSTGYTRRVSCSAIHASPARNCFLFQESPHSILCEPDTSFNVSKHLRIKIKNSRRRNTTMPFRVTQNGGRRQETPLFLLRHAIVAVTAVTHCENESRSVASLDEDETESITSSHEMECDITEELAESEYESDSSNVGSQNTHEDKTESITSSHETEWDITEELAEFEYESDSSNVGSQIRKQGFHFQILLELVTDTTFPIGQLLIWLLLWFAIYLHTPKFASNLITWENSTEPPLTKDLSNDELLQLVETHNSEAPIFLYPCHSQAVERGVKTVSETSLSVCSEELRQALVRNKLKPGQFLPSFETKKDFK</sequence>
<dbReference type="Gene3D" id="1.25.40.20">
    <property type="entry name" value="Ankyrin repeat-containing domain"/>
    <property type="match status" value="1"/>
</dbReference>
<evidence type="ECO:0000256" key="2">
    <source>
        <dbReference type="SAM" id="MobiDB-lite"/>
    </source>
</evidence>
<organism evidence="3 4">
    <name type="scientific">Trichogramma brassicae</name>
    <dbReference type="NCBI Taxonomy" id="86971"/>
    <lineage>
        <taxon>Eukaryota</taxon>
        <taxon>Metazoa</taxon>
        <taxon>Ecdysozoa</taxon>
        <taxon>Arthropoda</taxon>
        <taxon>Hexapoda</taxon>
        <taxon>Insecta</taxon>
        <taxon>Pterygota</taxon>
        <taxon>Neoptera</taxon>
        <taxon>Endopterygota</taxon>
        <taxon>Hymenoptera</taxon>
        <taxon>Apocrita</taxon>
        <taxon>Proctotrupomorpha</taxon>
        <taxon>Chalcidoidea</taxon>
        <taxon>Trichogrammatidae</taxon>
        <taxon>Trichogramma</taxon>
    </lineage>
</organism>
<evidence type="ECO:0000256" key="1">
    <source>
        <dbReference type="PROSITE-ProRule" id="PRU00023"/>
    </source>
</evidence>
<dbReference type="EMBL" id="CADCXV010000001">
    <property type="protein sequence ID" value="CAB0027778.1"/>
    <property type="molecule type" value="Genomic_DNA"/>
</dbReference>
<gene>
    <name evidence="3" type="ORF">TBRA_LOCUS8</name>
</gene>
<dbReference type="Pfam" id="PF12796">
    <property type="entry name" value="Ank_2"/>
    <property type="match status" value="1"/>
</dbReference>
<proteinExistence type="predicted"/>
<name>A0A6H5I0J1_9HYME</name>
<dbReference type="SMART" id="SM00248">
    <property type="entry name" value="ANK"/>
    <property type="match status" value="3"/>
</dbReference>
<dbReference type="InterPro" id="IPR036770">
    <property type="entry name" value="Ankyrin_rpt-contain_sf"/>
</dbReference>
<dbReference type="PANTHER" id="PTHR46409">
    <property type="entry name" value="HTH PSQ-TYPE DOMAIN-CONTAINING PROTEIN"/>
    <property type="match status" value="1"/>
</dbReference>
<keyword evidence="4" id="KW-1185">Reference proteome</keyword>
<protein>
    <submittedName>
        <fullName evidence="3">Uncharacterized protein</fullName>
    </submittedName>
</protein>
<dbReference type="PROSITE" id="PS50088">
    <property type="entry name" value="ANK_REPEAT"/>
    <property type="match status" value="2"/>
</dbReference>
<dbReference type="AlphaFoldDB" id="A0A6H5I0J1"/>
<feature type="repeat" description="ANK" evidence="1">
    <location>
        <begin position="72"/>
        <end position="104"/>
    </location>
</feature>
<dbReference type="OrthoDB" id="496981at2759"/>
<accession>A0A6H5I0J1</accession>
<evidence type="ECO:0000313" key="4">
    <source>
        <dbReference type="Proteomes" id="UP000479190"/>
    </source>
</evidence>
<dbReference type="PROSITE" id="PS50297">
    <property type="entry name" value="ANK_REP_REGION"/>
    <property type="match status" value="2"/>
</dbReference>
<keyword evidence="1" id="KW-0040">ANK repeat</keyword>
<dbReference type="Proteomes" id="UP000479190">
    <property type="component" value="Unassembled WGS sequence"/>
</dbReference>
<feature type="non-terminal residue" evidence="3">
    <location>
        <position position="676"/>
    </location>
</feature>
<dbReference type="InterPro" id="IPR002110">
    <property type="entry name" value="Ankyrin_rpt"/>
</dbReference>
<feature type="region of interest" description="Disordered" evidence="2">
    <location>
        <begin position="490"/>
        <end position="521"/>
    </location>
</feature>